<dbReference type="CDD" id="cd11386">
    <property type="entry name" value="MCP_signal"/>
    <property type="match status" value="1"/>
</dbReference>
<evidence type="ECO:0000259" key="14">
    <source>
        <dbReference type="PROSITE" id="PS50885"/>
    </source>
</evidence>
<dbReference type="STRING" id="83767.SAMN05660652_02513"/>
<protein>
    <submittedName>
        <fullName evidence="15">Methyl-accepting chemotaxis sensory transducer with Cache sensor</fullName>
    </submittedName>
</protein>
<keyword evidence="3" id="KW-0145">Chemotaxis</keyword>
<dbReference type="PANTHER" id="PTHR32089:SF112">
    <property type="entry name" value="LYSOZYME-LIKE PROTEIN-RELATED"/>
    <property type="match status" value="1"/>
</dbReference>
<evidence type="ECO:0000256" key="9">
    <source>
        <dbReference type="ARBA" id="ARBA00029447"/>
    </source>
</evidence>
<evidence type="ECO:0000256" key="1">
    <source>
        <dbReference type="ARBA" id="ARBA00004429"/>
    </source>
</evidence>
<dbReference type="GO" id="GO:0004888">
    <property type="term" value="F:transmembrane signaling receptor activity"/>
    <property type="evidence" value="ECO:0007669"/>
    <property type="project" value="InterPro"/>
</dbReference>
<sequence>MSLKQRLLVFVAALLIVAVALLSGVSYWQMRGEIVVGVTQEIDAAIQGNRAALSRWVAQRSDAISATANALAHASNPIPALVLGKESGKYDQTFAGYADKRMVYHLADKKPPEGYDPTARPWYKQASTTREVIVSAPYVFASTKQLGITVAKQFEASGVAGAVGGDISLEEIIGLVKGIDLRGHGFAFLATRDGKIVAHAKPESALKPVGEIVPGMDLALIQSADQSIKLHEVDIGGRRSYVVASSVAGADWVLCAVVDQAAVLAPVRSLLWWQVLAGVSIALLGVLLANIALSRLLQGLFGLRDALTEISSGQGDLTRQLPVGTNDEIGQTAGAFNRFIERLRAMVVEVRENADSLNSGIESLNGATQSMAEESERQAETLSSTAATIEEITVSINHIAENAKQAEQAAGKTGEVSSHSVGAVHDLAAGMEKISNEVGKLAATLGSLGERSGAMNAIIGSIREIADQTNLLALNAAIEAARAGESGRGFAVVADEVRKLAERTAKATVEIGQLIDSTHADIRSALSDMGETRVSVADGLNASQAVASEISGIQSEIEGVVASIRDIAESTREQSVATNEMAHSAEEVNRMTMETDRTVQSARQTVTELSDLSASLHALVGRFRV</sequence>
<evidence type="ECO:0000256" key="8">
    <source>
        <dbReference type="ARBA" id="ARBA00023224"/>
    </source>
</evidence>
<keyword evidence="11" id="KW-0175">Coiled coil</keyword>
<feature type="domain" description="HAMP" evidence="14">
    <location>
        <begin position="294"/>
        <end position="348"/>
    </location>
</feature>
<evidence type="ECO:0000256" key="7">
    <source>
        <dbReference type="ARBA" id="ARBA00023136"/>
    </source>
</evidence>
<dbReference type="SUPFAM" id="SSF103190">
    <property type="entry name" value="Sensory domain-like"/>
    <property type="match status" value="1"/>
</dbReference>
<dbReference type="SMART" id="SM00283">
    <property type="entry name" value="MA"/>
    <property type="match status" value="1"/>
</dbReference>
<keyword evidence="5" id="KW-0812">Transmembrane</keyword>
<feature type="domain" description="T-SNARE coiled-coil homology" evidence="13">
    <location>
        <begin position="344"/>
        <end position="406"/>
    </location>
</feature>
<keyword evidence="4" id="KW-0997">Cell inner membrane</keyword>
<dbReference type="RefSeq" id="WP_176785874.1">
    <property type="nucleotide sequence ID" value="NZ_FNCY01000010.1"/>
</dbReference>
<dbReference type="InterPro" id="IPR033479">
    <property type="entry name" value="dCache_1"/>
</dbReference>
<dbReference type="CDD" id="cd12912">
    <property type="entry name" value="PDC2_MCP_like"/>
    <property type="match status" value="1"/>
</dbReference>
<dbReference type="InterPro" id="IPR000727">
    <property type="entry name" value="T_SNARE_dom"/>
</dbReference>
<dbReference type="InterPro" id="IPR004090">
    <property type="entry name" value="Chemotax_Me-accpt_rcpt"/>
</dbReference>
<keyword evidence="6" id="KW-1133">Transmembrane helix</keyword>
<evidence type="ECO:0000256" key="5">
    <source>
        <dbReference type="ARBA" id="ARBA00022692"/>
    </source>
</evidence>
<comment type="similarity">
    <text evidence="9">Belongs to the methyl-accepting chemotaxis (MCP) protein family.</text>
</comment>
<dbReference type="PANTHER" id="PTHR32089">
    <property type="entry name" value="METHYL-ACCEPTING CHEMOTAXIS PROTEIN MCPB"/>
    <property type="match status" value="1"/>
</dbReference>
<evidence type="ECO:0000256" key="10">
    <source>
        <dbReference type="PROSITE-ProRule" id="PRU00284"/>
    </source>
</evidence>
<evidence type="ECO:0000256" key="6">
    <source>
        <dbReference type="ARBA" id="ARBA00022989"/>
    </source>
</evidence>
<dbReference type="EMBL" id="FNCY01000010">
    <property type="protein sequence ID" value="SDH91150.1"/>
    <property type="molecule type" value="Genomic_DNA"/>
</dbReference>
<comment type="subcellular location">
    <subcellularLocation>
        <location evidence="1">Cell inner membrane</location>
        <topology evidence="1">Multi-pass membrane protein</topology>
    </subcellularLocation>
</comment>
<evidence type="ECO:0000256" key="11">
    <source>
        <dbReference type="SAM" id="Coils"/>
    </source>
</evidence>
<dbReference type="PROSITE" id="PS50192">
    <property type="entry name" value="T_SNARE"/>
    <property type="match status" value="1"/>
</dbReference>
<evidence type="ECO:0000256" key="2">
    <source>
        <dbReference type="ARBA" id="ARBA00022475"/>
    </source>
</evidence>
<dbReference type="Gene3D" id="1.10.287.950">
    <property type="entry name" value="Methyl-accepting chemotaxis protein"/>
    <property type="match status" value="1"/>
</dbReference>
<dbReference type="SUPFAM" id="SSF58104">
    <property type="entry name" value="Methyl-accepting chemotaxis protein (MCP) signaling domain"/>
    <property type="match status" value="1"/>
</dbReference>
<dbReference type="AlphaFoldDB" id="A0A1G8GA13"/>
<keyword evidence="8 10" id="KW-0807">Transducer</keyword>
<name>A0A1G8GA13_9RHOO</name>
<dbReference type="Gene3D" id="3.30.450.20">
    <property type="entry name" value="PAS domain"/>
    <property type="match status" value="2"/>
</dbReference>
<dbReference type="GO" id="GO:0005886">
    <property type="term" value="C:plasma membrane"/>
    <property type="evidence" value="ECO:0007669"/>
    <property type="project" value="UniProtKB-SubCell"/>
</dbReference>
<feature type="coiled-coil region" evidence="11">
    <location>
        <begin position="372"/>
        <end position="409"/>
    </location>
</feature>
<evidence type="ECO:0000256" key="3">
    <source>
        <dbReference type="ARBA" id="ARBA00022500"/>
    </source>
</evidence>
<accession>A0A1G8GA13</accession>
<keyword evidence="7" id="KW-0472">Membrane</keyword>
<dbReference type="GO" id="GO:0006935">
    <property type="term" value="P:chemotaxis"/>
    <property type="evidence" value="ECO:0007669"/>
    <property type="project" value="UniProtKB-KW"/>
</dbReference>
<dbReference type="GO" id="GO:0007165">
    <property type="term" value="P:signal transduction"/>
    <property type="evidence" value="ECO:0007669"/>
    <property type="project" value="UniProtKB-KW"/>
</dbReference>
<gene>
    <name evidence="15" type="ORF">SAMN05660652_02513</name>
</gene>
<keyword evidence="2" id="KW-1003">Cell membrane</keyword>
<evidence type="ECO:0000259" key="12">
    <source>
        <dbReference type="PROSITE" id="PS50111"/>
    </source>
</evidence>
<dbReference type="Pfam" id="PF00015">
    <property type="entry name" value="MCPsignal"/>
    <property type="match status" value="1"/>
</dbReference>
<evidence type="ECO:0000313" key="15">
    <source>
        <dbReference type="EMBL" id="SDH91150.1"/>
    </source>
</evidence>
<organism evidence="15 16">
    <name type="scientific">Propionivibrio dicarboxylicus</name>
    <dbReference type="NCBI Taxonomy" id="83767"/>
    <lineage>
        <taxon>Bacteria</taxon>
        <taxon>Pseudomonadati</taxon>
        <taxon>Pseudomonadota</taxon>
        <taxon>Betaproteobacteria</taxon>
        <taxon>Rhodocyclales</taxon>
        <taxon>Rhodocyclaceae</taxon>
        <taxon>Propionivibrio</taxon>
    </lineage>
</organism>
<evidence type="ECO:0000259" key="13">
    <source>
        <dbReference type="PROSITE" id="PS50192"/>
    </source>
</evidence>
<evidence type="ECO:0000256" key="4">
    <source>
        <dbReference type="ARBA" id="ARBA00022519"/>
    </source>
</evidence>
<dbReference type="CDD" id="cd06225">
    <property type="entry name" value="HAMP"/>
    <property type="match status" value="1"/>
</dbReference>
<dbReference type="InterPro" id="IPR003660">
    <property type="entry name" value="HAMP_dom"/>
</dbReference>
<dbReference type="PROSITE" id="PS50111">
    <property type="entry name" value="CHEMOTAXIS_TRANSDUC_2"/>
    <property type="match status" value="1"/>
</dbReference>
<dbReference type="InterPro" id="IPR004089">
    <property type="entry name" value="MCPsignal_dom"/>
</dbReference>
<dbReference type="CDD" id="cd12913">
    <property type="entry name" value="PDC1_MCP_like"/>
    <property type="match status" value="1"/>
</dbReference>
<dbReference type="PRINTS" id="PR00260">
    <property type="entry name" value="CHEMTRNSDUCR"/>
</dbReference>
<dbReference type="Pfam" id="PF00672">
    <property type="entry name" value="HAMP"/>
    <property type="match status" value="1"/>
</dbReference>
<reference evidence="15 16" key="1">
    <citation type="submission" date="2016-10" db="EMBL/GenBank/DDBJ databases">
        <authorList>
            <person name="de Groot N.N."/>
        </authorList>
    </citation>
    <scope>NUCLEOTIDE SEQUENCE [LARGE SCALE GENOMIC DNA]</scope>
    <source>
        <strain evidence="15 16">DSM 5885</strain>
    </source>
</reference>
<dbReference type="PROSITE" id="PS50885">
    <property type="entry name" value="HAMP"/>
    <property type="match status" value="1"/>
</dbReference>
<feature type="domain" description="Methyl-accepting transducer" evidence="12">
    <location>
        <begin position="353"/>
        <end position="589"/>
    </location>
</feature>
<dbReference type="SMART" id="SM00304">
    <property type="entry name" value="HAMP"/>
    <property type="match status" value="3"/>
</dbReference>
<dbReference type="Pfam" id="PF02743">
    <property type="entry name" value="dCache_1"/>
    <property type="match status" value="1"/>
</dbReference>
<dbReference type="InterPro" id="IPR029151">
    <property type="entry name" value="Sensor-like_sf"/>
</dbReference>
<proteinExistence type="inferred from homology"/>
<dbReference type="Proteomes" id="UP000198607">
    <property type="component" value="Unassembled WGS sequence"/>
</dbReference>
<evidence type="ECO:0000313" key="16">
    <source>
        <dbReference type="Proteomes" id="UP000198607"/>
    </source>
</evidence>
<keyword evidence="16" id="KW-1185">Reference proteome</keyword>
<dbReference type="FunFam" id="1.10.287.950:FF:000001">
    <property type="entry name" value="Methyl-accepting chemotaxis sensory transducer"/>
    <property type="match status" value="1"/>
</dbReference>